<gene>
    <name evidence="1" type="ORF">NQ176_g8684</name>
</gene>
<evidence type="ECO:0000313" key="1">
    <source>
        <dbReference type="EMBL" id="KAJ2969398.1"/>
    </source>
</evidence>
<dbReference type="EMBL" id="JANJQO010001753">
    <property type="protein sequence ID" value="KAJ2969398.1"/>
    <property type="molecule type" value="Genomic_DNA"/>
</dbReference>
<name>A0ACC1MSB2_9HYPO</name>
<comment type="caution">
    <text evidence="1">The sequence shown here is derived from an EMBL/GenBank/DDBJ whole genome shotgun (WGS) entry which is preliminary data.</text>
</comment>
<proteinExistence type="predicted"/>
<organism evidence="1 2">
    <name type="scientific">Zarea fungicola</name>
    <dbReference type="NCBI Taxonomy" id="93591"/>
    <lineage>
        <taxon>Eukaryota</taxon>
        <taxon>Fungi</taxon>
        <taxon>Dikarya</taxon>
        <taxon>Ascomycota</taxon>
        <taxon>Pezizomycotina</taxon>
        <taxon>Sordariomycetes</taxon>
        <taxon>Hypocreomycetidae</taxon>
        <taxon>Hypocreales</taxon>
        <taxon>Cordycipitaceae</taxon>
        <taxon>Zarea</taxon>
    </lineage>
</organism>
<sequence length="706" mass="78389">MEPQSVVPRAVSQLKGSGGGNSGFSANANKQSISATTVESVRSDAIANTRAPIALLPTYHANPERAQGGPRPWLHHNGNPLKDLQIRMARLEQTLGRLSTSPSPRPAAGDAARESSQTTTLRPLPAARKTWTDSTSFVERDPSFECQSYFASQIAELASRSNSDSPEVADQLKTLSSVSSIPVTSTPRFNDESSASSVDHALKREQAPAAFVLKIIRRLEASQSLLLLVHPIPDLEILKSLCHRVYFPLDPMTVGEITLFNALLYFAIWEVQSLGGSDIDPAELAKYRRITDANFNRGVEEAEIMAIANYENTLTLCLAAYYAHTVGDIVRHQAVISAAARHCLQLGYHRNDRGQLSPQESRKRRLLFWHVYVSELGLTLRLGRAAVIQEYDVDAPLPDLSTDPRKAVWDMSLHAFSRFSTIQSKIYRKIYSPGAMVALAADPSKKRRRVTKFAAELSHWLEDWDKIDSTGAYFSMVYQHTFMAIEVIYYSVLTVLHRGSTSSESVSDISAECFAAARQGLESHLRIFPAVAARGPGTVSYYGVWYAIPPALYAPNISPGYRLTFSRIFMYSSFTPYIVTFLHCISNNDNDDLELLKNVLDTIGEIGAGYELVQRQKTLCSALYRIAKAFIETRQKQNSTNGDTVDGCSQVPMNHQAFVSVAAQTLNLPLQPDSIQDWGDFDTIVEDWESQYFGQQQLMLSDTLEQ</sequence>
<dbReference type="Proteomes" id="UP001143910">
    <property type="component" value="Unassembled WGS sequence"/>
</dbReference>
<accession>A0ACC1MSB2</accession>
<keyword evidence="2" id="KW-1185">Reference proteome</keyword>
<reference evidence="1" key="1">
    <citation type="submission" date="2022-08" db="EMBL/GenBank/DDBJ databases">
        <title>Genome Sequence of Lecanicillium fungicola.</title>
        <authorList>
            <person name="Buettner E."/>
        </authorList>
    </citation>
    <scope>NUCLEOTIDE SEQUENCE</scope>
    <source>
        <strain evidence="1">Babe33</strain>
    </source>
</reference>
<evidence type="ECO:0000313" key="2">
    <source>
        <dbReference type="Proteomes" id="UP001143910"/>
    </source>
</evidence>
<protein>
    <submittedName>
        <fullName evidence="1">Uncharacterized protein</fullName>
    </submittedName>
</protein>